<feature type="domain" description="Helicase ATP-binding" evidence="13">
    <location>
        <begin position="28"/>
        <end position="197"/>
    </location>
</feature>
<dbReference type="AlphaFoldDB" id="A0A7G1G942"/>
<keyword evidence="5" id="KW-0347">Helicase</keyword>
<dbReference type="SMART" id="SM00487">
    <property type="entry name" value="DEXDc"/>
    <property type="match status" value="1"/>
</dbReference>
<dbReference type="InterPro" id="IPR027417">
    <property type="entry name" value="P-loop_NTPase"/>
</dbReference>
<dbReference type="GO" id="GO:0043590">
    <property type="term" value="C:bacterial nucleoid"/>
    <property type="evidence" value="ECO:0007669"/>
    <property type="project" value="TreeGrafter"/>
</dbReference>
<evidence type="ECO:0000256" key="6">
    <source>
        <dbReference type="ARBA" id="ARBA00022840"/>
    </source>
</evidence>
<dbReference type="PANTHER" id="PTHR13710:SF105">
    <property type="entry name" value="ATP-DEPENDENT DNA HELICASE Q1"/>
    <property type="match status" value="1"/>
</dbReference>
<evidence type="ECO:0000259" key="13">
    <source>
        <dbReference type="PROSITE" id="PS51192"/>
    </source>
</evidence>
<dbReference type="GO" id="GO:0043138">
    <property type="term" value="F:3'-5' DNA helicase activity"/>
    <property type="evidence" value="ECO:0007669"/>
    <property type="project" value="UniProtKB-EC"/>
</dbReference>
<dbReference type="PROSITE" id="PS00690">
    <property type="entry name" value="DEAH_ATP_HELICASE"/>
    <property type="match status" value="1"/>
</dbReference>
<dbReference type="RefSeq" id="WP_190614836.1">
    <property type="nucleotide sequence ID" value="NZ_AP018712.1"/>
</dbReference>
<keyword evidence="4" id="KW-0378">Hydrolase</keyword>
<dbReference type="GO" id="GO:0005524">
    <property type="term" value="F:ATP binding"/>
    <property type="evidence" value="ECO:0007669"/>
    <property type="project" value="UniProtKB-KW"/>
</dbReference>
<keyword evidence="7" id="KW-0238">DNA-binding</keyword>
<keyword evidence="16" id="KW-1185">Reference proteome</keyword>
<dbReference type="PROSITE" id="PS51192">
    <property type="entry name" value="HELICASE_ATP_BIND_1"/>
    <property type="match status" value="1"/>
</dbReference>
<comment type="similarity">
    <text evidence="1">Belongs to the helicase family. RecQ subfamily.</text>
</comment>
<proteinExistence type="inferred from homology"/>
<reference evidence="15 16" key="1">
    <citation type="submission" date="2018-06" db="EMBL/GenBank/DDBJ databases">
        <title>Genome sequencing of Oceanotoga sp. sy52.</title>
        <authorList>
            <person name="Mori K."/>
        </authorList>
    </citation>
    <scope>NUCLEOTIDE SEQUENCE [LARGE SCALE GENOMIC DNA]</scope>
    <source>
        <strain evidence="16">sy52</strain>
    </source>
</reference>
<dbReference type="InterPro" id="IPR011545">
    <property type="entry name" value="DEAD/DEAH_box_helicase_dom"/>
</dbReference>
<evidence type="ECO:0000256" key="7">
    <source>
        <dbReference type="ARBA" id="ARBA00023125"/>
    </source>
</evidence>
<dbReference type="InterPro" id="IPR004589">
    <property type="entry name" value="DNA_helicase_ATP-dep_RecQ"/>
</dbReference>
<dbReference type="GO" id="GO:0046872">
    <property type="term" value="F:metal ion binding"/>
    <property type="evidence" value="ECO:0007669"/>
    <property type="project" value="UniProtKB-KW"/>
</dbReference>
<dbReference type="GO" id="GO:0006281">
    <property type="term" value="P:DNA repair"/>
    <property type="evidence" value="ECO:0007669"/>
    <property type="project" value="TreeGrafter"/>
</dbReference>
<evidence type="ECO:0000313" key="15">
    <source>
        <dbReference type="EMBL" id="BBE31976.1"/>
    </source>
</evidence>
<dbReference type="InterPro" id="IPR002464">
    <property type="entry name" value="DNA/RNA_helicase_DEAH_CS"/>
</dbReference>
<dbReference type="InterPro" id="IPR029057">
    <property type="entry name" value="PRTase-like"/>
</dbReference>
<name>A0A7G1G942_9BACT</name>
<dbReference type="GO" id="GO:0005737">
    <property type="term" value="C:cytoplasm"/>
    <property type="evidence" value="ECO:0007669"/>
    <property type="project" value="TreeGrafter"/>
</dbReference>
<protein>
    <recommendedName>
        <fullName evidence="11">ATP-dependent DNA helicase RecQ</fullName>
        <ecNumber evidence="10">5.6.2.4</ecNumber>
    </recommendedName>
    <alternativeName>
        <fullName evidence="12">DNA 3'-5' helicase RecQ</fullName>
    </alternativeName>
</protein>
<dbReference type="EC" id="5.6.2.4" evidence="10"/>
<organism evidence="15 16">
    <name type="scientific">Tepiditoga spiralis</name>
    <dbReference type="NCBI Taxonomy" id="2108365"/>
    <lineage>
        <taxon>Bacteria</taxon>
        <taxon>Thermotogati</taxon>
        <taxon>Thermotogota</taxon>
        <taxon>Thermotogae</taxon>
        <taxon>Petrotogales</taxon>
        <taxon>Petrotogaceae</taxon>
        <taxon>Tepiditoga</taxon>
    </lineage>
</organism>
<dbReference type="Pfam" id="PF16124">
    <property type="entry name" value="RecQ_Zn_bind"/>
    <property type="match status" value="1"/>
</dbReference>
<dbReference type="FunCoup" id="A0A7G1G942">
    <property type="interactions" value="334"/>
</dbReference>
<evidence type="ECO:0000256" key="3">
    <source>
        <dbReference type="ARBA" id="ARBA00022741"/>
    </source>
</evidence>
<sequence>MIDRKKAEYILKSKFKIEKFYEEQWKTINYLLNNEKVLLIQKTGYGKSLCYQFPSIIFDGVTIVFSPLKALMRDQIKSATNAGIPVETINSDRNETDNYLAIEKAKNGEIKILYISPERMEDSNWLEIIKEIKISMIVIDEAHCISVWGHDFRPAYRRIIELVKLLPESIPVLALTATATKKVQNDIHTQIGGKSKIIRGDLLRENLVLNVVSVKNEHEKMVFIKQILNRVPGTGIIYTGTTSNAELFSKWFKFNGINSVYYHSKLKSSDKYTIERKLINNTVKCVVATNSLGMGIDKSDIRFIIHTQIPSSPIHYYQEIGRAGRDGKKAWIFLMYNEKDKKLQESFIESSKPSVTKYNKVIKKLKEEPLKLSDLMKSFRIKEVQLKTILSDLIEQKIIRKNSKSYYEYIPNSNVFDEMAIEKLRERKYLELNSMINYALTNKCRMNFLRNYLDDKTTEVCNNCDNDRKIKYAVKINDDENKKIFDFFDLLYPQIKVDTKNDILNNGVAFFKDSKKINYIIKNKEDFPYYMVLNLAKAFKSKFDNEDFDMALYVPNEDEIYIKRFSAKLGKVLNIPVKYYLKLSKYGFECTRSYEFVGKKILIIDAVYKKNTINLIANLLKRLGAKKVIPLTIAIGEDETFE</sequence>
<keyword evidence="3" id="KW-0547">Nucleotide-binding</keyword>
<evidence type="ECO:0000259" key="14">
    <source>
        <dbReference type="PROSITE" id="PS51194"/>
    </source>
</evidence>
<dbReference type="GO" id="GO:0016787">
    <property type="term" value="F:hydrolase activity"/>
    <property type="evidence" value="ECO:0007669"/>
    <property type="project" value="UniProtKB-KW"/>
</dbReference>
<dbReference type="InterPro" id="IPR032284">
    <property type="entry name" value="RecQ_Zn-bd"/>
</dbReference>
<dbReference type="EMBL" id="AP018712">
    <property type="protein sequence ID" value="BBE31976.1"/>
    <property type="molecule type" value="Genomic_DNA"/>
</dbReference>
<dbReference type="Gene3D" id="3.40.50.300">
    <property type="entry name" value="P-loop containing nucleotide triphosphate hydrolases"/>
    <property type="match status" value="2"/>
</dbReference>
<dbReference type="Gene3D" id="3.40.50.2020">
    <property type="match status" value="1"/>
</dbReference>
<dbReference type="GO" id="GO:0030894">
    <property type="term" value="C:replisome"/>
    <property type="evidence" value="ECO:0007669"/>
    <property type="project" value="TreeGrafter"/>
</dbReference>
<dbReference type="GO" id="GO:0009378">
    <property type="term" value="F:four-way junction helicase activity"/>
    <property type="evidence" value="ECO:0007669"/>
    <property type="project" value="TreeGrafter"/>
</dbReference>
<dbReference type="GO" id="GO:0003677">
    <property type="term" value="F:DNA binding"/>
    <property type="evidence" value="ECO:0007669"/>
    <property type="project" value="UniProtKB-KW"/>
</dbReference>
<dbReference type="CDD" id="cd17920">
    <property type="entry name" value="DEXHc_RecQ"/>
    <property type="match status" value="1"/>
</dbReference>
<evidence type="ECO:0000256" key="4">
    <source>
        <dbReference type="ARBA" id="ARBA00022801"/>
    </source>
</evidence>
<dbReference type="Proteomes" id="UP000516361">
    <property type="component" value="Chromosome"/>
</dbReference>
<evidence type="ECO:0000256" key="1">
    <source>
        <dbReference type="ARBA" id="ARBA00005446"/>
    </source>
</evidence>
<evidence type="ECO:0000256" key="11">
    <source>
        <dbReference type="ARBA" id="ARBA00044535"/>
    </source>
</evidence>
<dbReference type="FunFam" id="3.40.50.300:FF:001389">
    <property type="entry name" value="ATP-dependent DNA helicase RecQ"/>
    <property type="match status" value="1"/>
</dbReference>
<dbReference type="GO" id="GO:0006310">
    <property type="term" value="P:DNA recombination"/>
    <property type="evidence" value="ECO:0007669"/>
    <property type="project" value="InterPro"/>
</dbReference>
<gene>
    <name evidence="15" type="ORF">OSSY52_21170</name>
</gene>
<evidence type="ECO:0000256" key="12">
    <source>
        <dbReference type="ARBA" id="ARBA00044550"/>
    </source>
</evidence>
<evidence type="ECO:0000313" key="16">
    <source>
        <dbReference type="Proteomes" id="UP000516361"/>
    </source>
</evidence>
<dbReference type="SUPFAM" id="SSF52540">
    <property type="entry name" value="P-loop containing nucleoside triphosphate hydrolases"/>
    <property type="match status" value="1"/>
</dbReference>
<evidence type="ECO:0000256" key="8">
    <source>
        <dbReference type="ARBA" id="ARBA00023235"/>
    </source>
</evidence>
<keyword evidence="2" id="KW-0479">Metal-binding</keyword>
<dbReference type="Pfam" id="PF00270">
    <property type="entry name" value="DEAD"/>
    <property type="match status" value="1"/>
</dbReference>
<dbReference type="KEGG" id="ocy:OSSY52_21170"/>
<dbReference type="InterPro" id="IPR001650">
    <property type="entry name" value="Helicase_C-like"/>
</dbReference>
<dbReference type="PROSITE" id="PS51194">
    <property type="entry name" value="HELICASE_CTER"/>
    <property type="match status" value="1"/>
</dbReference>
<dbReference type="NCBIfam" id="TIGR00614">
    <property type="entry name" value="recQ_fam"/>
    <property type="match status" value="1"/>
</dbReference>
<keyword evidence="8" id="KW-0413">Isomerase</keyword>
<evidence type="ECO:0000256" key="10">
    <source>
        <dbReference type="ARBA" id="ARBA00034808"/>
    </source>
</evidence>
<dbReference type="Pfam" id="PF00271">
    <property type="entry name" value="Helicase_C"/>
    <property type="match status" value="1"/>
</dbReference>
<evidence type="ECO:0000256" key="9">
    <source>
        <dbReference type="ARBA" id="ARBA00034617"/>
    </source>
</evidence>
<dbReference type="SUPFAM" id="SSF53271">
    <property type="entry name" value="PRTase-like"/>
    <property type="match status" value="1"/>
</dbReference>
<comment type="catalytic activity">
    <reaction evidence="9">
        <text>Couples ATP hydrolysis with the unwinding of duplex DNA by translocating in the 3'-5' direction.</text>
        <dbReference type="EC" id="5.6.2.4"/>
    </reaction>
</comment>
<accession>A0A7G1G942</accession>
<evidence type="ECO:0000256" key="2">
    <source>
        <dbReference type="ARBA" id="ARBA00022723"/>
    </source>
</evidence>
<evidence type="ECO:0000256" key="5">
    <source>
        <dbReference type="ARBA" id="ARBA00022806"/>
    </source>
</evidence>
<dbReference type="PANTHER" id="PTHR13710">
    <property type="entry name" value="DNA HELICASE RECQ FAMILY MEMBER"/>
    <property type="match status" value="1"/>
</dbReference>
<dbReference type="InterPro" id="IPR014001">
    <property type="entry name" value="Helicase_ATP-bd"/>
</dbReference>
<dbReference type="InParanoid" id="A0A7G1G942"/>
<dbReference type="SMART" id="SM00490">
    <property type="entry name" value="HELICc"/>
    <property type="match status" value="1"/>
</dbReference>
<feature type="domain" description="Helicase C-terminal" evidence="14">
    <location>
        <begin position="223"/>
        <end position="366"/>
    </location>
</feature>
<keyword evidence="6" id="KW-0067">ATP-binding</keyword>